<gene>
    <name evidence="4" type="ORF">FOB60_001572</name>
</gene>
<dbReference type="EMBL" id="JABWAB010000003">
    <property type="protein sequence ID" value="KAF6057017.1"/>
    <property type="molecule type" value="Genomic_DNA"/>
</dbReference>
<organism evidence="4 5">
    <name type="scientific">Candida parapsilosis</name>
    <name type="common">Yeast</name>
    <dbReference type="NCBI Taxonomy" id="5480"/>
    <lineage>
        <taxon>Eukaryota</taxon>
        <taxon>Fungi</taxon>
        <taxon>Dikarya</taxon>
        <taxon>Ascomycota</taxon>
        <taxon>Saccharomycotina</taxon>
        <taxon>Pichiomycetes</taxon>
        <taxon>Debaryomycetaceae</taxon>
        <taxon>Candida/Lodderomyces clade</taxon>
        <taxon>Candida</taxon>
    </lineage>
</organism>
<dbReference type="GO" id="GO:0005829">
    <property type="term" value="C:cytosol"/>
    <property type="evidence" value="ECO:0007669"/>
    <property type="project" value="TreeGrafter"/>
</dbReference>
<evidence type="ECO:0000313" key="5">
    <source>
        <dbReference type="Proteomes" id="UP000590412"/>
    </source>
</evidence>
<evidence type="ECO:0000313" key="4">
    <source>
        <dbReference type="EMBL" id="KAF6057017.1"/>
    </source>
</evidence>
<dbReference type="Gene3D" id="1.10.8.10">
    <property type="entry name" value="DNA helicase RuvA subunit, C-terminal domain"/>
    <property type="match status" value="1"/>
</dbReference>
<accession>A0A8X7NLG9</accession>
<dbReference type="PANTHER" id="PTHR39597">
    <property type="entry name" value="UBA DOMAIN-CONTAINING PROTEIN RUP1"/>
    <property type="match status" value="1"/>
</dbReference>
<dbReference type="InterPro" id="IPR055335">
    <property type="entry name" value="Ucp6/RUP1"/>
</dbReference>
<feature type="compositionally biased region" description="Basic and acidic residues" evidence="2">
    <location>
        <begin position="545"/>
        <end position="572"/>
    </location>
</feature>
<dbReference type="GO" id="GO:0005634">
    <property type="term" value="C:nucleus"/>
    <property type="evidence" value="ECO:0007669"/>
    <property type="project" value="TreeGrafter"/>
</dbReference>
<keyword evidence="1" id="KW-0175">Coiled coil</keyword>
<sequence>MGFTREQAEVALEKTNNNPEQAIEYLFGGGTEEKHPGEAQMFDEDYNVNNDYNINSGTVAITNPQDIPQFPLSESQEYAYSSGWGTESEQLDLNECFLFQDPKAFLRNKESMPAVVPKSGNTPGRFVIPLYVILCQIPAFDRILLSKDLRQEWNETWFTDEPEEATSTQDENETYIAAIQRLIGFFTPASERSFISSEGFYNKVSETFKAHEFEDWDELLTILGKDLVKSLKLVSEHEFDLLDSQAVDQEGHIKIFKTVNIDSDCREPTLVDSICKLLWSPESYEIKSIAPILGIQVSPSESGRQAPSLKVEESFYPALFTSKYRPLVEQMDAKRIHSAKQRTIITSRIMSLSSFEGKKVRGFLDKAKIYMDQVGEKETYEDLTKLSESIRNESSQLNETLKKTNSEYAKLDTTNQDNTVEEIKKDDTLDIPSKYQLVGVVFSDLRYAYRTANNDWVLFLADAPNGVVIDFQSTRCTFGEVRSYVEDEPNDKFIFLVYADEGTLRDEQLELPPNLKSFFSKDNEFLHNQIEKAENGNVEITQIDDSSHEDVDRKDSDGEVKLDSTSEVKPDSASDLIDI</sequence>
<dbReference type="InterPro" id="IPR015940">
    <property type="entry name" value="UBA"/>
</dbReference>
<dbReference type="Proteomes" id="UP000590412">
    <property type="component" value="Unassembled WGS sequence"/>
</dbReference>
<dbReference type="InterPro" id="IPR009060">
    <property type="entry name" value="UBA-like_sf"/>
</dbReference>
<dbReference type="Pfam" id="PF00627">
    <property type="entry name" value="UBA"/>
    <property type="match status" value="1"/>
</dbReference>
<protein>
    <submittedName>
        <fullName evidence="4">UBA/TS-N domain family protein</fullName>
    </submittedName>
</protein>
<evidence type="ECO:0000259" key="3">
    <source>
        <dbReference type="PROSITE" id="PS50030"/>
    </source>
</evidence>
<dbReference type="PROSITE" id="PS50030">
    <property type="entry name" value="UBA"/>
    <property type="match status" value="1"/>
</dbReference>
<feature type="region of interest" description="Disordered" evidence="2">
    <location>
        <begin position="541"/>
        <end position="579"/>
    </location>
</feature>
<dbReference type="PANTHER" id="PTHR39597:SF1">
    <property type="entry name" value="UBA DOMAIN-CONTAINING PROTEIN RUP1"/>
    <property type="match status" value="1"/>
</dbReference>
<name>A0A8X7NLG9_CANPA</name>
<dbReference type="GO" id="GO:0016579">
    <property type="term" value="P:protein deubiquitination"/>
    <property type="evidence" value="ECO:0007669"/>
    <property type="project" value="TreeGrafter"/>
</dbReference>
<dbReference type="AlphaFoldDB" id="A0A8X7NLG9"/>
<dbReference type="SUPFAM" id="SSF46934">
    <property type="entry name" value="UBA-like"/>
    <property type="match status" value="1"/>
</dbReference>
<evidence type="ECO:0000256" key="2">
    <source>
        <dbReference type="SAM" id="MobiDB-lite"/>
    </source>
</evidence>
<reference evidence="4" key="1">
    <citation type="submission" date="2020-03" db="EMBL/GenBank/DDBJ databases">
        <title>FDA dAtabase for Regulatory Grade micrObial Sequences (FDA-ARGOS): Supporting development and validation of Infectious Disease Dx tests.</title>
        <authorList>
            <person name="Campos J."/>
            <person name="Goldberg B."/>
            <person name="Tallon L."/>
            <person name="Sadzewicz L."/>
            <person name="Vavikolanu K."/>
            <person name="Mehta A."/>
            <person name="Aluvathingal J."/>
            <person name="Nadendla S."/>
            <person name="Nandy P."/>
            <person name="Geyer C."/>
            <person name="Yan Y."/>
            <person name="Sichtig H."/>
        </authorList>
    </citation>
    <scope>NUCLEOTIDE SEQUENCE [LARGE SCALE GENOMIC DNA]</scope>
    <source>
        <strain evidence="4">FDAARGOS_652</strain>
    </source>
</reference>
<comment type="caution">
    <text evidence="4">The sequence shown here is derived from an EMBL/GenBank/DDBJ whole genome shotgun (WGS) entry which is preliminary data.</text>
</comment>
<feature type="domain" description="UBA" evidence="3">
    <location>
        <begin position="1"/>
        <end position="29"/>
    </location>
</feature>
<evidence type="ECO:0000256" key="1">
    <source>
        <dbReference type="SAM" id="Coils"/>
    </source>
</evidence>
<feature type="coiled-coil region" evidence="1">
    <location>
        <begin position="380"/>
        <end position="407"/>
    </location>
</feature>
<dbReference type="CDD" id="cd14297">
    <property type="entry name" value="UBA2_spUBP14_like"/>
    <property type="match status" value="1"/>
</dbReference>
<proteinExistence type="predicted"/>